<evidence type="ECO:0000313" key="2">
    <source>
        <dbReference type="EMBL" id="HHS30303.1"/>
    </source>
</evidence>
<evidence type="ECO:0000259" key="1">
    <source>
        <dbReference type="Pfam" id="PF13847"/>
    </source>
</evidence>
<dbReference type="Pfam" id="PF13847">
    <property type="entry name" value="Methyltransf_31"/>
    <property type="match status" value="1"/>
</dbReference>
<dbReference type="PANTHER" id="PTHR43591">
    <property type="entry name" value="METHYLTRANSFERASE"/>
    <property type="match status" value="1"/>
</dbReference>
<comment type="caution">
    <text evidence="2">The sequence shown here is derived from an EMBL/GenBank/DDBJ whole genome shotgun (WGS) entry which is preliminary data.</text>
</comment>
<dbReference type="Gene3D" id="3.40.50.150">
    <property type="entry name" value="Vaccinia Virus protein VP39"/>
    <property type="match status" value="1"/>
</dbReference>
<dbReference type="SUPFAM" id="SSF53335">
    <property type="entry name" value="S-adenosyl-L-methionine-dependent methyltransferases"/>
    <property type="match status" value="1"/>
</dbReference>
<keyword evidence="2" id="KW-0489">Methyltransferase</keyword>
<dbReference type="GO" id="GO:0008168">
    <property type="term" value="F:methyltransferase activity"/>
    <property type="evidence" value="ECO:0007669"/>
    <property type="project" value="UniProtKB-KW"/>
</dbReference>
<dbReference type="EMBL" id="DTGR01000179">
    <property type="protein sequence ID" value="HHS30303.1"/>
    <property type="molecule type" value="Genomic_DNA"/>
</dbReference>
<name>A0A7V6A5B1_9BACT</name>
<sequence length="202" mass="22196">MTTDLTNQEKTLIYTKILEKYARAAVSPAGSFNYPTGVQGLRQLSYPEEWWRDFPPALSELFCGVGNPFSLGPLRPGETVLDIGCGAGFDAAVAARLVGREGRVVGLDISPEMVIRAWELSANLPFRNGSFQVASAECLPFPARFFDVVTSNGAFNLVIDKDQAAREILRVLKPGGRLHLADMALVTPLPPERANRIDNWYQ</sequence>
<reference evidence="2" key="1">
    <citation type="journal article" date="2020" name="mSystems">
        <title>Genome- and Community-Level Interaction Insights into Carbon Utilization and Element Cycling Functions of Hydrothermarchaeota in Hydrothermal Sediment.</title>
        <authorList>
            <person name="Zhou Z."/>
            <person name="Liu Y."/>
            <person name="Xu W."/>
            <person name="Pan J."/>
            <person name="Luo Z.H."/>
            <person name="Li M."/>
        </authorList>
    </citation>
    <scope>NUCLEOTIDE SEQUENCE [LARGE SCALE GENOMIC DNA]</scope>
    <source>
        <strain evidence="2">SpSt-767</strain>
    </source>
</reference>
<proteinExistence type="predicted"/>
<gene>
    <name evidence="2" type="ORF">ENV52_11455</name>
</gene>
<dbReference type="AlphaFoldDB" id="A0A7V6A5B1"/>
<dbReference type="CDD" id="cd02440">
    <property type="entry name" value="AdoMet_MTases"/>
    <property type="match status" value="1"/>
</dbReference>
<feature type="domain" description="Methyltransferase" evidence="1">
    <location>
        <begin position="76"/>
        <end position="192"/>
    </location>
</feature>
<accession>A0A7V6A5B1</accession>
<protein>
    <submittedName>
        <fullName evidence="2">Methyltransferase domain-containing protein</fullName>
    </submittedName>
</protein>
<dbReference type="PANTHER" id="PTHR43591:SF24">
    <property type="entry name" value="2-METHOXY-6-POLYPRENYL-1,4-BENZOQUINOL METHYLASE, MITOCHONDRIAL"/>
    <property type="match status" value="1"/>
</dbReference>
<dbReference type="GO" id="GO:0032259">
    <property type="term" value="P:methylation"/>
    <property type="evidence" value="ECO:0007669"/>
    <property type="project" value="UniProtKB-KW"/>
</dbReference>
<keyword evidence="2" id="KW-0808">Transferase</keyword>
<dbReference type="InterPro" id="IPR025714">
    <property type="entry name" value="Methyltranfer_dom"/>
</dbReference>
<dbReference type="InterPro" id="IPR029063">
    <property type="entry name" value="SAM-dependent_MTases_sf"/>
</dbReference>
<organism evidence="2">
    <name type="scientific">Desulfobacca acetoxidans</name>
    <dbReference type="NCBI Taxonomy" id="60893"/>
    <lineage>
        <taxon>Bacteria</taxon>
        <taxon>Pseudomonadati</taxon>
        <taxon>Thermodesulfobacteriota</taxon>
        <taxon>Desulfobaccia</taxon>
        <taxon>Desulfobaccales</taxon>
        <taxon>Desulfobaccaceae</taxon>
        <taxon>Desulfobacca</taxon>
    </lineage>
</organism>